<organism evidence="1 2">
    <name type="scientific">Helianthus annuus</name>
    <name type="common">Common sunflower</name>
    <dbReference type="NCBI Taxonomy" id="4232"/>
    <lineage>
        <taxon>Eukaryota</taxon>
        <taxon>Viridiplantae</taxon>
        <taxon>Streptophyta</taxon>
        <taxon>Embryophyta</taxon>
        <taxon>Tracheophyta</taxon>
        <taxon>Spermatophyta</taxon>
        <taxon>Magnoliopsida</taxon>
        <taxon>eudicotyledons</taxon>
        <taxon>Gunneridae</taxon>
        <taxon>Pentapetalae</taxon>
        <taxon>asterids</taxon>
        <taxon>campanulids</taxon>
        <taxon>Asterales</taxon>
        <taxon>Asteraceae</taxon>
        <taxon>Asteroideae</taxon>
        <taxon>Heliantheae alliance</taxon>
        <taxon>Heliantheae</taxon>
        <taxon>Helianthus</taxon>
    </lineage>
</organism>
<name>A0A9K3DN05_HELAN</name>
<reference evidence="1" key="1">
    <citation type="journal article" date="2017" name="Nature">
        <title>The sunflower genome provides insights into oil metabolism, flowering and Asterid evolution.</title>
        <authorList>
            <person name="Badouin H."/>
            <person name="Gouzy J."/>
            <person name="Grassa C.J."/>
            <person name="Murat F."/>
            <person name="Staton S.E."/>
            <person name="Cottret L."/>
            <person name="Lelandais-Briere C."/>
            <person name="Owens G.L."/>
            <person name="Carrere S."/>
            <person name="Mayjonade B."/>
            <person name="Legrand L."/>
            <person name="Gill N."/>
            <person name="Kane N.C."/>
            <person name="Bowers J.E."/>
            <person name="Hubner S."/>
            <person name="Bellec A."/>
            <person name="Berard A."/>
            <person name="Berges H."/>
            <person name="Blanchet N."/>
            <person name="Boniface M.C."/>
            <person name="Brunel D."/>
            <person name="Catrice O."/>
            <person name="Chaidir N."/>
            <person name="Claudel C."/>
            <person name="Donnadieu C."/>
            <person name="Faraut T."/>
            <person name="Fievet G."/>
            <person name="Helmstetter N."/>
            <person name="King M."/>
            <person name="Knapp S.J."/>
            <person name="Lai Z."/>
            <person name="Le Paslier M.C."/>
            <person name="Lippi Y."/>
            <person name="Lorenzon L."/>
            <person name="Mandel J.R."/>
            <person name="Marage G."/>
            <person name="Marchand G."/>
            <person name="Marquand E."/>
            <person name="Bret-Mestries E."/>
            <person name="Morien E."/>
            <person name="Nambeesan S."/>
            <person name="Nguyen T."/>
            <person name="Pegot-Espagnet P."/>
            <person name="Pouilly N."/>
            <person name="Raftis F."/>
            <person name="Sallet E."/>
            <person name="Schiex T."/>
            <person name="Thomas J."/>
            <person name="Vandecasteele C."/>
            <person name="Vares D."/>
            <person name="Vear F."/>
            <person name="Vautrin S."/>
            <person name="Crespi M."/>
            <person name="Mangin B."/>
            <person name="Burke J.M."/>
            <person name="Salse J."/>
            <person name="Munos S."/>
            <person name="Vincourt P."/>
            <person name="Rieseberg L.H."/>
            <person name="Langlade N.B."/>
        </authorList>
    </citation>
    <scope>NUCLEOTIDE SEQUENCE</scope>
    <source>
        <tissue evidence="1">Leaves</tissue>
    </source>
</reference>
<evidence type="ECO:0000313" key="2">
    <source>
        <dbReference type="Proteomes" id="UP000215914"/>
    </source>
</evidence>
<dbReference type="AlphaFoldDB" id="A0A9K3DN05"/>
<dbReference type="Gramene" id="mRNA:HanXRQr2_Chr17g0828901">
    <property type="protein sequence ID" value="CDS:HanXRQr2_Chr17g0828901.1"/>
    <property type="gene ID" value="HanXRQr2_Chr17g0828901"/>
</dbReference>
<proteinExistence type="predicted"/>
<sequence length="134" mass="15450">MLVVCTQNVIPRRGDKVEVRFAEVPVLYMLLRGSPLVPFRFLVLNNIWIGQNSGERKIVPCCRLITALLKLYRATGAEDKGSYKRFKPFDIQHLGPGWEYKESKRYHKLKSDGQRWRALKVDARPLQPGVADEP</sequence>
<keyword evidence="2" id="KW-1185">Reference proteome</keyword>
<protein>
    <submittedName>
        <fullName evidence="1">Uncharacterized protein</fullName>
    </submittedName>
</protein>
<dbReference type="Proteomes" id="UP000215914">
    <property type="component" value="Unassembled WGS sequence"/>
</dbReference>
<evidence type="ECO:0000313" key="1">
    <source>
        <dbReference type="EMBL" id="KAF5757624.1"/>
    </source>
</evidence>
<comment type="caution">
    <text evidence="1">The sequence shown here is derived from an EMBL/GenBank/DDBJ whole genome shotgun (WGS) entry which is preliminary data.</text>
</comment>
<reference evidence="1" key="2">
    <citation type="submission" date="2020-06" db="EMBL/GenBank/DDBJ databases">
        <title>Helianthus annuus Genome sequencing and assembly Release 2.</title>
        <authorList>
            <person name="Gouzy J."/>
            <person name="Langlade N."/>
            <person name="Munos S."/>
        </authorList>
    </citation>
    <scope>NUCLEOTIDE SEQUENCE</scope>
    <source>
        <tissue evidence="1">Leaves</tissue>
    </source>
</reference>
<dbReference type="EMBL" id="MNCJ02000332">
    <property type="protein sequence ID" value="KAF5757624.1"/>
    <property type="molecule type" value="Genomic_DNA"/>
</dbReference>
<gene>
    <name evidence="1" type="ORF">HanXRQr2_Chr17g0828901</name>
</gene>
<accession>A0A9K3DN05</accession>